<dbReference type="EMBL" id="ACCL02000011">
    <property type="protein sequence ID" value="EET60343.1"/>
    <property type="molecule type" value="Genomic_DNA"/>
</dbReference>
<dbReference type="STRING" id="168384.SAMN05660368_03641"/>
<feature type="compositionally biased region" description="Basic residues" evidence="1">
    <location>
        <begin position="90"/>
        <end position="110"/>
    </location>
</feature>
<evidence type="ECO:0000313" key="2">
    <source>
        <dbReference type="EMBL" id="EET60343.1"/>
    </source>
</evidence>
<comment type="caution">
    <text evidence="2">The sequence shown here is derived from an EMBL/GenBank/DDBJ whole genome shotgun (WGS) entry which is preliminary data.</text>
</comment>
<keyword evidence="3" id="KW-1185">Reference proteome</keyword>
<dbReference type="RefSeq" id="WP_006862323.1">
    <property type="nucleotide sequence ID" value="NZ_ACCL02000011.1"/>
</dbReference>
<reference evidence="2" key="1">
    <citation type="submission" date="2009-07" db="EMBL/GenBank/DDBJ databases">
        <authorList>
            <person name="Weinstock G."/>
            <person name="Sodergren E."/>
            <person name="Clifton S."/>
            <person name="Fulton L."/>
            <person name="Fulton B."/>
            <person name="Courtney L."/>
            <person name="Fronick C."/>
            <person name="Harrison M."/>
            <person name="Strong C."/>
            <person name="Farmer C."/>
            <person name="Delahaunty K."/>
            <person name="Markovic C."/>
            <person name="Hall O."/>
            <person name="Minx P."/>
            <person name="Tomlinson C."/>
            <person name="Mitreva M."/>
            <person name="Nelson J."/>
            <person name="Hou S."/>
            <person name="Wollam A."/>
            <person name="Pepin K.H."/>
            <person name="Johnson M."/>
            <person name="Bhonagiri V."/>
            <person name="Nash W.E."/>
            <person name="Warren W."/>
            <person name="Chinwalla A."/>
            <person name="Mardis E.R."/>
            <person name="Wilson R.K."/>
        </authorList>
    </citation>
    <scope>NUCLEOTIDE SEQUENCE [LARGE SCALE GENOMIC DNA]</scope>
    <source>
        <strain evidence="2">DSM 14469</strain>
    </source>
</reference>
<dbReference type="AlphaFoldDB" id="C6LFX9"/>
<dbReference type="eggNOG" id="ENOG5033HM0">
    <property type="taxonomic scope" value="Bacteria"/>
</dbReference>
<organism evidence="2 3">
    <name type="scientific">Marvinbryantia formatexigens DSM 14469</name>
    <dbReference type="NCBI Taxonomy" id="478749"/>
    <lineage>
        <taxon>Bacteria</taxon>
        <taxon>Bacillati</taxon>
        <taxon>Bacillota</taxon>
        <taxon>Clostridia</taxon>
        <taxon>Lachnospirales</taxon>
        <taxon>Lachnospiraceae</taxon>
        <taxon>Marvinbryantia</taxon>
    </lineage>
</organism>
<accession>C6LFX9</accession>
<evidence type="ECO:0000313" key="3">
    <source>
        <dbReference type="Proteomes" id="UP000005561"/>
    </source>
</evidence>
<dbReference type="Proteomes" id="UP000005561">
    <property type="component" value="Unassembled WGS sequence"/>
</dbReference>
<gene>
    <name evidence="2" type="ORF">BRYFOR_07539</name>
</gene>
<proteinExistence type="predicted"/>
<sequence length="110" mass="11576">MKKRLIATVPILYSNEQYQPGEALPTTDPAYVSAWFEAGAAVWENESDGIKKSTEAKSSAKAQLLTAPAGATGLAQPATGAEENLAGKVPGRRARGAVKEKSKRLPKLPA</sequence>
<name>C6LFX9_9FIRM</name>
<evidence type="ECO:0000256" key="1">
    <source>
        <dbReference type="SAM" id="MobiDB-lite"/>
    </source>
</evidence>
<feature type="region of interest" description="Disordered" evidence="1">
    <location>
        <begin position="73"/>
        <end position="110"/>
    </location>
</feature>
<protein>
    <submittedName>
        <fullName evidence="2">Uncharacterized protein</fullName>
    </submittedName>
</protein>